<gene>
    <name evidence="7" type="ORF">COS99_01090</name>
</gene>
<keyword evidence="2" id="KW-0732">Signal</keyword>
<comment type="caution">
    <text evidence="7">The sequence shown here is derived from an EMBL/GenBank/DDBJ whole genome shotgun (WGS) entry which is preliminary data.</text>
</comment>
<dbReference type="Gene3D" id="2.70.98.70">
    <property type="match status" value="1"/>
</dbReference>
<keyword evidence="3" id="KW-0574">Periplasm</keyword>
<evidence type="ECO:0000256" key="4">
    <source>
        <dbReference type="ARBA" id="ARBA00023239"/>
    </source>
</evidence>
<evidence type="ECO:0000313" key="7">
    <source>
        <dbReference type="EMBL" id="PIU42229.1"/>
    </source>
</evidence>
<dbReference type="Pfam" id="PF16889">
    <property type="entry name" value="Hepar_II_III_N"/>
    <property type="match status" value="1"/>
</dbReference>
<name>A0A2J0KWS1_9BACT</name>
<evidence type="ECO:0000256" key="3">
    <source>
        <dbReference type="ARBA" id="ARBA00022764"/>
    </source>
</evidence>
<dbReference type="PANTHER" id="PTHR39210:SF1">
    <property type="entry name" value="HEPARIN-SULFATE LYASE"/>
    <property type="match status" value="1"/>
</dbReference>
<feature type="domain" description="Heparinase II/III-like C-terminal" evidence="5">
    <location>
        <begin position="411"/>
        <end position="580"/>
    </location>
</feature>
<accession>A0A2J0KWS1</accession>
<evidence type="ECO:0000256" key="2">
    <source>
        <dbReference type="ARBA" id="ARBA00022729"/>
    </source>
</evidence>
<dbReference type="GO" id="GO:0042597">
    <property type="term" value="C:periplasmic space"/>
    <property type="evidence" value="ECO:0007669"/>
    <property type="project" value="UniProtKB-SubCell"/>
</dbReference>
<dbReference type="Pfam" id="PF07940">
    <property type="entry name" value="Hepar_II_III_C"/>
    <property type="match status" value="1"/>
</dbReference>
<dbReference type="Proteomes" id="UP000230052">
    <property type="component" value="Unassembled WGS sequence"/>
</dbReference>
<dbReference type="InterPro" id="IPR012480">
    <property type="entry name" value="Hepar_II_III_C"/>
</dbReference>
<protein>
    <submittedName>
        <fullName evidence="7">Heparinase</fullName>
    </submittedName>
</protein>
<evidence type="ECO:0000259" key="5">
    <source>
        <dbReference type="Pfam" id="PF07940"/>
    </source>
</evidence>
<proteinExistence type="predicted"/>
<evidence type="ECO:0000256" key="1">
    <source>
        <dbReference type="ARBA" id="ARBA00004418"/>
    </source>
</evidence>
<evidence type="ECO:0000259" key="6">
    <source>
        <dbReference type="Pfam" id="PF16889"/>
    </source>
</evidence>
<dbReference type="Gene3D" id="1.50.10.100">
    <property type="entry name" value="Chondroitin AC/alginate lyase"/>
    <property type="match status" value="1"/>
</dbReference>
<dbReference type="AlphaFoldDB" id="A0A2J0KWS1"/>
<sequence length="632" mass="73876">MKILDLWCSLKKIKTERSDECFCEPETPRFFIDFKKRNEVVSVVNKCFPSVLGEISGHADKICEHTFNLLGSGDVYLGETINWHCDFKTGYCWDPKQQYGRIKIPYGKADIKVPWELSRFQHLTILGYAYWLSGDEKYTKEFIGQINSWIENNPPRRGVNWTCTMDVAIRACNWIAGYHFFKNSFEIAPKFLDRFLDSLYKHGKHIMANLEGSMRLTTNHYLSNIVGLIYLGMMFSKLKEARKWREFGFKELIKEMERQVYSDGCDFEASTCYHRLVLELFFFATLLIVINDKEFKGENYSEIAEKTFGRIYTEKLYKMFEVVLHLLKPNGQMPQIGDNDSGQLVNLYYREVLDMRYLLALGAVFFKEPKWKIKEFFKSNEEILEVLITYGKNGIQVWNSLEWNSIENIGSKAFINAGWYVMRNNKDYCLISCGPNGENGLGGHCHNDKLSFELNMNGHDIIVDPGTYVYTALPEARNRFRSTARHNTVLIDGKEQNKINKHNIFKMGNGSHSRCLKFETGKDTDIFVGEYYGYKHFLSQVIHQREIKFHKKEKKLEIIDRFKGKGKHDLEWNFVLSPHLSKDIEIHSEELAFYKEFASYSSEYGKIEKTKKITSRLNATIPLEVKIFIKSM</sequence>
<evidence type="ECO:0000313" key="8">
    <source>
        <dbReference type="Proteomes" id="UP000230052"/>
    </source>
</evidence>
<dbReference type="PANTHER" id="PTHR39210">
    <property type="entry name" value="HEPARIN-SULFATE LYASE"/>
    <property type="match status" value="1"/>
</dbReference>
<organism evidence="7 8">
    <name type="scientific">Candidatus Aquitaenariimonas noxiae</name>
    <dbReference type="NCBI Taxonomy" id="1974741"/>
    <lineage>
        <taxon>Bacteria</taxon>
        <taxon>Pseudomonadati</taxon>
        <taxon>Candidatus Omnitrophota</taxon>
        <taxon>Candidatus Aquitaenariimonas</taxon>
    </lineage>
</organism>
<dbReference type="InterPro" id="IPR031680">
    <property type="entry name" value="Hepar_II_III_N"/>
</dbReference>
<reference evidence="7 8" key="1">
    <citation type="submission" date="2017-09" db="EMBL/GenBank/DDBJ databases">
        <title>Depth-based differentiation of microbial function through sediment-hosted aquifers and enrichment of novel symbionts in the deep terrestrial subsurface.</title>
        <authorList>
            <person name="Probst A.J."/>
            <person name="Ladd B."/>
            <person name="Jarett J.K."/>
            <person name="Geller-Mcgrath D.E."/>
            <person name="Sieber C.M."/>
            <person name="Emerson J.B."/>
            <person name="Anantharaman K."/>
            <person name="Thomas B.C."/>
            <person name="Malmstrom R."/>
            <person name="Stieglmeier M."/>
            <person name="Klingl A."/>
            <person name="Woyke T."/>
            <person name="Ryan C.M."/>
            <person name="Banfield J.F."/>
        </authorList>
    </citation>
    <scope>NUCLEOTIDE SEQUENCE [LARGE SCALE GENOMIC DNA]</scope>
    <source>
        <strain evidence="7">CG07_land_8_20_14_0_80_42_15</strain>
    </source>
</reference>
<dbReference type="EMBL" id="PEWV01000013">
    <property type="protein sequence ID" value="PIU42229.1"/>
    <property type="molecule type" value="Genomic_DNA"/>
</dbReference>
<dbReference type="GO" id="GO:0016829">
    <property type="term" value="F:lyase activity"/>
    <property type="evidence" value="ECO:0007669"/>
    <property type="project" value="UniProtKB-KW"/>
</dbReference>
<dbReference type="SUPFAM" id="SSF48230">
    <property type="entry name" value="Chondroitin AC/alginate lyase"/>
    <property type="match status" value="1"/>
</dbReference>
<feature type="domain" description="Heparin-sulfate lyase N-terminal" evidence="6">
    <location>
        <begin position="59"/>
        <end position="353"/>
    </location>
</feature>
<comment type="subcellular location">
    <subcellularLocation>
        <location evidence="1">Periplasm</location>
    </subcellularLocation>
</comment>
<dbReference type="InterPro" id="IPR008929">
    <property type="entry name" value="Chondroitin_lyas"/>
</dbReference>
<keyword evidence="4" id="KW-0456">Lyase</keyword>